<dbReference type="CDD" id="cd00063">
    <property type="entry name" value="FN3"/>
    <property type="match status" value="1"/>
</dbReference>
<feature type="domain" description="Fibronectin type-III" evidence="1">
    <location>
        <begin position="42"/>
        <end position="117"/>
    </location>
</feature>
<name>A0A011UJS8_RUMAL</name>
<dbReference type="SMART" id="SM00060">
    <property type="entry name" value="FN3"/>
    <property type="match status" value="2"/>
</dbReference>
<sequence>MSKQKITLPKGTKINVLVINKFMSCYEFNQKECWNELITDYPAYYPAVVIKKWEKGNGAVKLTWDAVPGAEKYAIAGYVNGKWTVLNYGYKTSYVLKGLKPGVNYKVAVVAKIGGKWYTDVSKAVVVTPKSVNKYPVVTSEVSGKQFRLNWKAADAAAKYAIAVYQSGKWVVKAQLNGDVTSYTSPKLNNGTYKIVVCAKVNGKWDLSNINSRAINVTIK</sequence>
<dbReference type="AlphaFoldDB" id="A0A011UJS8"/>
<evidence type="ECO:0000313" key="2">
    <source>
        <dbReference type="EMBL" id="EXM40904.1"/>
    </source>
</evidence>
<protein>
    <recommendedName>
        <fullName evidence="1">Fibronectin type-III domain-containing protein</fullName>
    </recommendedName>
</protein>
<dbReference type="InterPro" id="IPR036116">
    <property type="entry name" value="FN3_sf"/>
</dbReference>
<dbReference type="Proteomes" id="UP000021369">
    <property type="component" value="Unassembled WGS sequence"/>
</dbReference>
<accession>A0A011UJS8</accession>
<dbReference type="OrthoDB" id="1819228at2"/>
<evidence type="ECO:0000313" key="3">
    <source>
        <dbReference type="Proteomes" id="UP000021369"/>
    </source>
</evidence>
<comment type="caution">
    <text evidence="2">The sequence shown here is derived from an EMBL/GenBank/DDBJ whole genome shotgun (WGS) entry which is preliminary data.</text>
</comment>
<dbReference type="SUPFAM" id="SSF49265">
    <property type="entry name" value="Fibronectin type III"/>
    <property type="match status" value="1"/>
</dbReference>
<dbReference type="InterPro" id="IPR003961">
    <property type="entry name" value="FN3_dom"/>
</dbReference>
<dbReference type="PATRIC" id="fig|1341156.4.peg.688"/>
<dbReference type="InterPro" id="IPR013783">
    <property type="entry name" value="Ig-like_fold"/>
</dbReference>
<dbReference type="EMBL" id="JEOB01000001">
    <property type="protein sequence ID" value="EXM40904.1"/>
    <property type="molecule type" value="Genomic_DNA"/>
</dbReference>
<reference evidence="2 3" key="1">
    <citation type="submission" date="2013-06" db="EMBL/GenBank/DDBJ databases">
        <title>Rumen cellulosomics: divergent fiber-degrading strategies revealed by comparative genome-wide analysis of six Ruminococcal strains.</title>
        <authorList>
            <person name="Dassa B."/>
            <person name="Borovok I."/>
            <person name="Lamed R."/>
            <person name="Flint H."/>
            <person name="Yeoman C.J."/>
            <person name="White B."/>
            <person name="Bayer E.A."/>
        </authorList>
    </citation>
    <scope>NUCLEOTIDE SEQUENCE [LARGE SCALE GENOMIC DNA]</scope>
    <source>
        <strain evidence="2 3">SY3</strain>
    </source>
</reference>
<gene>
    <name evidence="2" type="ORF">RASY3_00765</name>
</gene>
<dbReference type="Gene3D" id="2.60.40.10">
    <property type="entry name" value="Immunoglobulins"/>
    <property type="match status" value="2"/>
</dbReference>
<keyword evidence="3" id="KW-1185">Reference proteome</keyword>
<feature type="domain" description="Fibronectin type-III" evidence="1">
    <location>
        <begin position="128"/>
        <end position="205"/>
    </location>
</feature>
<organism evidence="2 3">
    <name type="scientific">Ruminococcus albus SY3</name>
    <dbReference type="NCBI Taxonomy" id="1341156"/>
    <lineage>
        <taxon>Bacteria</taxon>
        <taxon>Bacillati</taxon>
        <taxon>Bacillota</taxon>
        <taxon>Clostridia</taxon>
        <taxon>Eubacteriales</taxon>
        <taxon>Oscillospiraceae</taxon>
        <taxon>Ruminococcus</taxon>
    </lineage>
</organism>
<proteinExistence type="predicted"/>
<evidence type="ECO:0000259" key="1">
    <source>
        <dbReference type="SMART" id="SM00060"/>
    </source>
</evidence>